<dbReference type="Proteomes" id="UP000006732">
    <property type="component" value="Chromosome"/>
</dbReference>
<dbReference type="KEGG" id="ppd:Ppro_1623"/>
<dbReference type="EC" id="7.1.1.-" evidence="11"/>
<dbReference type="HOGENOM" id="CLU_119549_3_1_7"/>
<keyword evidence="10 12" id="KW-0472">Membrane</keyword>
<accession>A1ALN9</accession>
<evidence type="ECO:0000313" key="16">
    <source>
        <dbReference type="Proteomes" id="UP000006732"/>
    </source>
</evidence>
<evidence type="ECO:0000256" key="6">
    <source>
        <dbReference type="ARBA" id="ARBA00022719"/>
    </source>
</evidence>
<keyword evidence="5 11" id="KW-0812">Transmembrane</keyword>
<keyword evidence="9 11" id="KW-0520">NAD</keyword>
<evidence type="ECO:0000256" key="3">
    <source>
        <dbReference type="ARBA" id="ARBA00022448"/>
    </source>
</evidence>
<organism evidence="13 16">
    <name type="scientific">Pelobacter propionicus (strain DSM 2379 / NBRC 103807 / OttBd1)</name>
    <dbReference type="NCBI Taxonomy" id="338966"/>
    <lineage>
        <taxon>Bacteria</taxon>
        <taxon>Pseudomonadati</taxon>
        <taxon>Thermodesulfobacteriota</taxon>
        <taxon>Desulfuromonadia</taxon>
        <taxon>Desulfuromonadales</taxon>
        <taxon>Desulfuromonadaceae</taxon>
        <taxon>Pelobacter</taxon>
    </lineage>
</organism>
<evidence type="ECO:0000256" key="1">
    <source>
        <dbReference type="ARBA" id="ARBA00004370"/>
    </source>
</evidence>
<comment type="similarity">
    <text evidence="2 11">Belongs to the complex I subunit 3 family.</text>
</comment>
<dbReference type="eggNOG" id="COG0838">
    <property type="taxonomic scope" value="Bacteria"/>
</dbReference>
<evidence type="ECO:0000256" key="5">
    <source>
        <dbReference type="ARBA" id="ARBA00022692"/>
    </source>
</evidence>
<gene>
    <name evidence="13" type="ordered locus">Ppro_0628</name>
    <name evidence="14" type="ordered locus">Ppro_1623</name>
    <name evidence="15" type="ordered locus">Ppro_3193</name>
</gene>
<feature type="transmembrane region" description="Helical" evidence="12">
    <location>
        <begin position="92"/>
        <end position="115"/>
    </location>
</feature>
<reference evidence="13 16" key="1">
    <citation type="submission" date="2006-10" db="EMBL/GenBank/DDBJ databases">
        <title>Complete sequence of chromosome of Pelobacter propionicus DSM 2379.</title>
        <authorList>
            <consortium name="US DOE Joint Genome Institute"/>
            <person name="Copeland A."/>
            <person name="Lucas S."/>
            <person name="Lapidus A."/>
            <person name="Barry K."/>
            <person name="Detter J.C."/>
            <person name="Glavina del Rio T."/>
            <person name="Hammon N."/>
            <person name="Israni S."/>
            <person name="Dalin E."/>
            <person name="Tice H."/>
            <person name="Pitluck S."/>
            <person name="Saunders E."/>
            <person name="Brettin T."/>
            <person name="Bruce D."/>
            <person name="Han C."/>
            <person name="Tapia R."/>
            <person name="Schmutz J."/>
            <person name="Larimer F."/>
            <person name="Land M."/>
            <person name="Hauser L."/>
            <person name="Kyrpides N."/>
            <person name="Kim E."/>
            <person name="Lovley D."/>
            <person name="Richardson P."/>
        </authorList>
    </citation>
    <scope>NUCLEOTIDE SEQUENCE [LARGE SCALE GENOMIC DNA]</scope>
    <source>
        <strain evidence="13">DSM 2379</strain>
        <strain evidence="16">DSM 2379 / NBRC 103807 / OttBd1</strain>
    </source>
</reference>
<evidence type="ECO:0000256" key="11">
    <source>
        <dbReference type="RuleBase" id="RU003639"/>
    </source>
</evidence>
<dbReference type="AlphaFoldDB" id="A1ALN9"/>
<comment type="function">
    <text evidence="11">NDH-1 shuttles electrons from NADH, via FMN and iron-sulfur (Fe-S) centers, to quinones in the respiratory chain.</text>
</comment>
<dbReference type="InterPro" id="IPR000440">
    <property type="entry name" value="NADH_UbQ/plastoQ_OxRdtase_su3"/>
</dbReference>
<evidence type="ECO:0000256" key="9">
    <source>
        <dbReference type="ARBA" id="ARBA00023027"/>
    </source>
</evidence>
<dbReference type="KEGG" id="ppd:Ppro_3193"/>
<dbReference type="Gene3D" id="1.20.58.1610">
    <property type="entry name" value="NADH:ubiquinone/plastoquinone oxidoreductase, chain 3"/>
    <property type="match status" value="1"/>
</dbReference>
<dbReference type="GO" id="GO:0008137">
    <property type="term" value="F:NADH dehydrogenase (ubiquinone) activity"/>
    <property type="evidence" value="ECO:0007669"/>
    <property type="project" value="InterPro"/>
</dbReference>
<protein>
    <recommendedName>
        <fullName evidence="11">NADH-quinone oxidoreductase subunit</fullName>
        <ecNumber evidence="11">7.1.1.-</ecNumber>
    </recommendedName>
</protein>
<dbReference type="OrthoDB" id="9791970at2"/>
<evidence type="ECO:0000256" key="12">
    <source>
        <dbReference type="SAM" id="Phobius"/>
    </source>
</evidence>
<evidence type="ECO:0000313" key="13">
    <source>
        <dbReference type="EMBL" id="ABK98259.1"/>
    </source>
</evidence>
<keyword evidence="6 11" id="KW-0874">Quinone</keyword>
<sequence>MDMSPYFSFFLFLLASVGFVGLIVGLNALLGPRSEPSAIKLEPFECGSNPLQQRNVRPLSIKYYPIAIFFLLFDLEAVLLFIWAVSAGNRDMATLSLFSFLFFMGVLSLAFIYIWKEGGLEWR</sequence>
<evidence type="ECO:0000313" key="15">
    <source>
        <dbReference type="EMBL" id="ABL00787.1"/>
    </source>
</evidence>
<evidence type="ECO:0000256" key="4">
    <source>
        <dbReference type="ARBA" id="ARBA00022475"/>
    </source>
</evidence>
<dbReference type="PANTHER" id="PTHR11058">
    <property type="entry name" value="NADH-UBIQUINONE OXIDOREDUCTASE CHAIN 3"/>
    <property type="match status" value="1"/>
</dbReference>
<proteinExistence type="inferred from homology"/>
<dbReference type="EMBL" id="CP000482">
    <property type="protein sequence ID" value="ABK99238.1"/>
    <property type="molecule type" value="Genomic_DNA"/>
</dbReference>
<evidence type="ECO:0000256" key="10">
    <source>
        <dbReference type="ARBA" id="ARBA00023136"/>
    </source>
</evidence>
<dbReference type="GO" id="GO:0048038">
    <property type="term" value="F:quinone binding"/>
    <property type="evidence" value="ECO:0007669"/>
    <property type="project" value="UniProtKB-KW"/>
</dbReference>
<feature type="transmembrane region" description="Helical" evidence="12">
    <location>
        <begin position="63"/>
        <end position="86"/>
    </location>
</feature>
<feature type="transmembrane region" description="Helical" evidence="12">
    <location>
        <begin position="6"/>
        <end position="30"/>
    </location>
</feature>
<dbReference type="KEGG" id="ppd:Ppro_0628"/>
<keyword evidence="8 12" id="KW-1133">Transmembrane helix</keyword>
<name>A1ALN9_PELPD</name>
<comment type="catalytic activity">
    <reaction evidence="11">
        <text>a quinone + NADH + 5 H(+)(in) = a quinol + NAD(+) + 4 H(+)(out)</text>
        <dbReference type="Rhea" id="RHEA:57888"/>
        <dbReference type="ChEBI" id="CHEBI:15378"/>
        <dbReference type="ChEBI" id="CHEBI:24646"/>
        <dbReference type="ChEBI" id="CHEBI:57540"/>
        <dbReference type="ChEBI" id="CHEBI:57945"/>
        <dbReference type="ChEBI" id="CHEBI:132124"/>
    </reaction>
</comment>
<evidence type="ECO:0000313" key="14">
    <source>
        <dbReference type="EMBL" id="ABK99238.1"/>
    </source>
</evidence>
<dbReference type="GO" id="GO:0030964">
    <property type="term" value="C:NADH dehydrogenase complex"/>
    <property type="evidence" value="ECO:0007669"/>
    <property type="project" value="TreeGrafter"/>
</dbReference>
<dbReference type="GO" id="GO:0005886">
    <property type="term" value="C:plasma membrane"/>
    <property type="evidence" value="ECO:0007669"/>
    <property type="project" value="UniProtKB-SubCell"/>
</dbReference>
<keyword evidence="13" id="KW-0560">Oxidoreductase</keyword>
<dbReference type="STRING" id="338966.Ppro_0628"/>
<keyword evidence="4" id="KW-1003">Cell membrane</keyword>
<evidence type="ECO:0000256" key="2">
    <source>
        <dbReference type="ARBA" id="ARBA00008472"/>
    </source>
</evidence>
<keyword evidence="7" id="KW-1278">Translocase</keyword>
<dbReference type="PANTHER" id="PTHR11058:SF22">
    <property type="entry name" value="NADH-QUINONE OXIDOREDUCTASE SUBUNIT A"/>
    <property type="match status" value="1"/>
</dbReference>
<comment type="subcellular location">
    <subcellularLocation>
        <location evidence="11">Cell membrane</location>
        <topology evidence="11">Multi-pass membrane protein</topology>
    </subcellularLocation>
    <subcellularLocation>
        <location evidence="1">Membrane</location>
    </subcellularLocation>
</comment>
<dbReference type="EMBL" id="CP000482">
    <property type="protein sequence ID" value="ABK98259.1"/>
    <property type="molecule type" value="Genomic_DNA"/>
</dbReference>
<dbReference type="Pfam" id="PF00507">
    <property type="entry name" value="Oxidored_q4"/>
    <property type="match status" value="1"/>
</dbReference>
<evidence type="ECO:0000256" key="7">
    <source>
        <dbReference type="ARBA" id="ARBA00022967"/>
    </source>
</evidence>
<dbReference type="InterPro" id="IPR038430">
    <property type="entry name" value="NDAH_ubi_oxred_su3_sf"/>
</dbReference>
<dbReference type="EMBL" id="CP000482">
    <property type="protein sequence ID" value="ABL00787.1"/>
    <property type="molecule type" value="Genomic_DNA"/>
</dbReference>
<dbReference type="GO" id="GO:0016491">
    <property type="term" value="F:oxidoreductase activity"/>
    <property type="evidence" value="ECO:0007669"/>
    <property type="project" value="UniProtKB-KW"/>
</dbReference>
<dbReference type="RefSeq" id="WP_011734572.1">
    <property type="nucleotide sequence ID" value="NC_008609.1"/>
</dbReference>
<keyword evidence="3" id="KW-0813">Transport</keyword>
<evidence type="ECO:0000256" key="8">
    <source>
        <dbReference type="ARBA" id="ARBA00022989"/>
    </source>
</evidence>
<keyword evidence="16" id="KW-1185">Reference proteome</keyword>